<feature type="non-terminal residue" evidence="3">
    <location>
        <position position="297"/>
    </location>
</feature>
<evidence type="ECO:0008006" key="5">
    <source>
        <dbReference type="Google" id="ProtNLM"/>
    </source>
</evidence>
<comment type="caution">
    <text evidence="3">The sequence shown here is derived from an EMBL/GenBank/DDBJ whole genome shotgun (WGS) entry which is preliminary data.</text>
</comment>
<proteinExistence type="predicted"/>
<dbReference type="Proteomes" id="UP001150925">
    <property type="component" value="Unassembled WGS sequence"/>
</dbReference>
<feature type="compositionally biased region" description="Polar residues" evidence="1">
    <location>
        <begin position="259"/>
        <end position="269"/>
    </location>
</feature>
<accession>A0A9W8AM14</accession>
<feature type="transmembrane region" description="Helical" evidence="2">
    <location>
        <begin position="20"/>
        <end position="42"/>
    </location>
</feature>
<keyword evidence="4" id="KW-1185">Reference proteome</keyword>
<dbReference type="AlphaFoldDB" id="A0A9W8AM14"/>
<dbReference type="EMBL" id="JANBPY010002661">
    <property type="protein sequence ID" value="KAJ1954148.1"/>
    <property type="molecule type" value="Genomic_DNA"/>
</dbReference>
<name>A0A9W8AM14_9FUNG</name>
<organism evidence="3 4">
    <name type="scientific">Dispira parvispora</name>
    <dbReference type="NCBI Taxonomy" id="1520584"/>
    <lineage>
        <taxon>Eukaryota</taxon>
        <taxon>Fungi</taxon>
        <taxon>Fungi incertae sedis</taxon>
        <taxon>Zoopagomycota</taxon>
        <taxon>Kickxellomycotina</taxon>
        <taxon>Dimargaritomycetes</taxon>
        <taxon>Dimargaritales</taxon>
        <taxon>Dimargaritaceae</taxon>
        <taxon>Dispira</taxon>
    </lineage>
</organism>
<feature type="compositionally biased region" description="Polar residues" evidence="1">
    <location>
        <begin position="287"/>
        <end position="297"/>
    </location>
</feature>
<keyword evidence="2" id="KW-0472">Membrane</keyword>
<protein>
    <recommendedName>
        <fullName evidence="5">Transmembrane protein</fullName>
    </recommendedName>
</protein>
<evidence type="ECO:0000256" key="1">
    <source>
        <dbReference type="SAM" id="MobiDB-lite"/>
    </source>
</evidence>
<keyword evidence="2" id="KW-1133">Transmembrane helix</keyword>
<evidence type="ECO:0000313" key="3">
    <source>
        <dbReference type="EMBL" id="KAJ1954148.1"/>
    </source>
</evidence>
<feature type="compositionally biased region" description="Polar residues" evidence="1">
    <location>
        <begin position="214"/>
        <end position="238"/>
    </location>
</feature>
<sequence>MLDWECYAWLRTTASTFNNGYGRFIVTLFFAGAITAAIYLWAQSRHSHSATSENSTSAKSTVVHQPAVSLNRPRVPPPLRPLSKAALLDQECSSLVKPTAVGSPTTPIPSLGPVPVKPQEKVEDDPLLRFNFHHDLAYRTIERGLSLERSDVDRALRYYGVGLKELRRAEEVVLPPQLAAQEDIADKRLKVERASKTVGNRIRYLLRQRITGENKAQSAPDSLGSPSSRPECSPTASLMDSPLASPKSHSTPGYFLPLSPSTTSFQLVSNAGRELGSDSPLLKPLTSHPTNSPSLFR</sequence>
<evidence type="ECO:0000313" key="4">
    <source>
        <dbReference type="Proteomes" id="UP001150925"/>
    </source>
</evidence>
<gene>
    <name evidence="3" type="ORF">IWQ62_005828</name>
</gene>
<feature type="region of interest" description="Disordered" evidence="1">
    <location>
        <begin position="213"/>
        <end position="297"/>
    </location>
</feature>
<reference evidence="3" key="1">
    <citation type="submission" date="2022-07" db="EMBL/GenBank/DDBJ databases">
        <title>Phylogenomic reconstructions and comparative analyses of Kickxellomycotina fungi.</title>
        <authorList>
            <person name="Reynolds N.K."/>
            <person name="Stajich J.E."/>
            <person name="Barry K."/>
            <person name="Grigoriev I.V."/>
            <person name="Crous P."/>
            <person name="Smith M.E."/>
        </authorList>
    </citation>
    <scope>NUCLEOTIDE SEQUENCE</scope>
    <source>
        <strain evidence="3">RSA 1196</strain>
    </source>
</reference>
<keyword evidence="2" id="KW-0812">Transmembrane</keyword>
<evidence type="ECO:0000256" key="2">
    <source>
        <dbReference type="SAM" id="Phobius"/>
    </source>
</evidence>
<dbReference type="Gene3D" id="1.20.58.80">
    <property type="entry name" value="Phosphotransferase system, lactose/cellobiose-type IIA subunit"/>
    <property type="match status" value="1"/>
</dbReference>